<evidence type="ECO:0000313" key="1">
    <source>
        <dbReference type="EMBL" id="KIE06169.1"/>
    </source>
</evidence>
<accession>A0A0C1QKZ6</accession>
<dbReference type="EMBL" id="JSWE01000036">
    <property type="protein sequence ID" value="KIE06169.1"/>
    <property type="molecule type" value="Genomic_DNA"/>
</dbReference>
<protein>
    <submittedName>
        <fullName evidence="1">Uncharacterized protein</fullName>
    </submittedName>
</protein>
<dbReference type="Proteomes" id="UP000031258">
    <property type="component" value="Unassembled WGS sequence"/>
</dbReference>
<gene>
    <name evidence="1" type="ORF">NF27_BK00900</name>
</gene>
<dbReference type="AlphaFoldDB" id="A0A0C1QKZ6"/>
<reference evidence="1 2" key="1">
    <citation type="submission" date="2014-11" db="EMBL/GenBank/DDBJ databases">
        <title>A Rickettsiales Symbiont of Amoebae With Ancient Features.</title>
        <authorList>
            <person name="Schulz F."/>
            <person name="Martijn J."/>
            <person name="Wascher F."/>
            <person name="Kostanjsek R."/>
            <person name="Ettema T.J."/>
            <person name="Horn M."/>
        </authorList>
    </citation>
    <scope>NUCLEOTIDE SEQUENCE [LARGE SCALE GENOMIC DNA]</scope>
    <source>
        <strain evidence="1 2">UWC36</strain>
    </source>
</reference>
<name>A0A0C1QKZ6_9RICK</name>
<proteinExistence type="predicted"/>
<keyword evidence="2" id="KW-1185">Reference proteome</keyword>
<evidence type="ECO:0000313" key="2">
    <source>
        <dbReference type="Proteomes" id="UP000031258"/>
    </source>
</evidence>
<sequence length="287" mass="33932">MPYHTSYLALLVKSLNELKYIFLSPGLALMEANEEYKIKMHKNFNLFLAKYLPRFYDAHNSVDDIAELKNSQNFTTLNSQEKFHYVIPYLSLLKINFINKQFKELSSFTRFKKYITYMAFEANNISALETEIAKFTFFNYSAIKNHSSQLRCKYITKNFIKKYKTAEELFQNCLNAAREITYYRATIISELMKINGYTQDSWLITADKGIKALSDVIGFVVNENNPMSPLARRFIDDEVYNSSDYWYKCNEMYNNLTLLRLKMSSRCSHEEMYDRLLNCVKQLEKDL</sequence>
<comment type="caution">
    <text evidence="1">The sequence shown here is derived from an EMBL/GenBank/DDBJ whole genome shotgun (WGS) entry which is preliminary data.</text>
</comment>
<organism evidence="1 2">
    <name type="scientific">Candidatus Jidaibacter acanthamoebae</name>
    <dbReference type="NCBI Taxonomy" id="86105"/>
    <lineage>
        <taxon>Bacteria</taxon>
        <taxon>Pseudomonadati</taxon>
        <taxon>Pseudomonadota</taxon>
        <taxon>Alphaproteobacteria</taxon>
        <taxon>Rickettsiales</taxon>
        <taxon>Candidatus Midichloriaceae</taxon>
        <taxon>Candidatus Jidaibacter</taxon>
    </lineage>
</organism>